<dbReference type="STRING" id="645134.A0A0L0HQT4"/>
<evidence type="ECO:0000256" key="3">
    <source>
        <dbReference type="ARBA" id="ARBA00008339"/>
    </source>
</evidence>
<dbReference type="GO" id="GO:0006777">
    <property type="term" value="P:Mo-molybdopterin cofactor biosynthetic process"/>
    <property type="evidence" value="ECO:0007669"/>
    <property type="project" value="UniProtKB-UniRule"/>
</dbReference>
<protein>
    <submittedName>
        <fullName evidence="8">Molybdenum cofactor synthesis domain-containing protein</fullName>
    </submittedName>
</protein>
<proteinExistence type="inferred from homology"/>
<dbReference type="UniPathway" id="UPA00344"/>
<dbReference type="GO" id="GO:0005829">
    <property type="term" value="C:cytosol"/>
    <property type="evidence" value="ECO:0007669"/>
    <property type="project" value="TreeGrafter"/>
</dbReference>
<dbReference type="Gene3D" id="2.170.190.11">
    <property type="entry name" value="Molybdopterin biosynthesis moea protein, domain 3"/>
    <property type="match status" value="1"/>
</dbReference>
<dbReference type="InterPro" id="IPR005110">
    <property type="entry name" value="MoeA_linker/N"/>
</dbReference>
<dbReference type="InterPro" id="IPR008284">
    <property type="entry name" value="MoCF_biosynth_CS"/>
</dbReference>
<dbReference type="FunFam" id="3.40.980.10:FF:000011">
    <property type="entry name" value="Molybdopterin molybdenumtransferase"/>
    <property type="match status" value="1"/>
</dbReference>
<dbReference type="Pfam" id="PF03453">
    <property type="entry name" value="MoeA_N"/>
    <property type="match status" value="1"/>
</dbReference>
<comment type="cofactor">
    <cofactor evidence="5">
        <name>Mg(2+)</name>
        <dbReference type="ChEBI" id="CHEBI:18420"/>
    </cofactor>
</comment>
<dbReference type="InterPro" id="IPR038987">
    <property type="entry name" value="MoeA-like"/>
</dbReference>
<comment type="function">
    <text evidence="5">Catalyzes two steps in the biosynthesis of the molybdenum cofactor. In the first step, molybdopterin is adenylated. Subsequently, molybdate is inserted into adenylated molybdopterin and AMP is released.</text>
</comment>
<evidence type="ECO:0000313" key="9">
    <source>
        <dbReference type="Proteomes" id="UP000053201"/>
    </source>
</evidence>
<name>A0A0L0HQT4_SPIPD</name>
<evidence type="ECO:0000256" key="1">
    <source>
        <dbReference type="ARBA" id="ARBA00005046"/>
    </source>
</evidence>
<dbReference type="RefSeq" id="XP_016611223.1">
    <property type="nucleotide sequence ID" value="XM_016750535.1"/>
</dbReference>
<dbReference type="Gene3D" id="2.40.340.10">
    <property type="entry name" value="MoeA, C-terminal, domain IV"/>
    <property type="match status" value="1"/>
</dbReference>
<comment type="pathway">
    <text evidence="1 5">Cofactor biosynthesis; molybdopterin biosynthesis.</text>
</comment>
<sequence>MSGTKGSVAIISVSDRVSQGLAEDRSGPLLADQLSGDGWNVQELATVPDDILAIQDVVKRLADVEGVNLIVTTGGTGFAPRDVTPEAINPLLEKTAPGIVTAMITTSLETTPMAALSRSVCGIRKRSVIITLPGSPKGSKENLEAVLPVLAHAVELAKGDVEGADETHRKMGEAKGPSHKHRHHHHCHHHHHSHHRDHDGQKHGTAEVVQLVDGGITVPVAMRPRKSLYPLVSYEAALSTVMAHADTLLPAHMSIDNPRELVGSVLAEDVAAQEAVPGYRASIVDGYAVVASDGPGEYPVIAGSIAGGGARINLQKGQIARVATGAPVPAGANAVVMVENTSLIKASDDGTVEEIVQLHETAAEGQNIREIGSDIAIGEDILQKGSLITPSEIGVLASVGVTQVLAIRKPVVGLLSTGNEVVEAKTPGPIPYGVIRDSNRPTLAAAVKVAGFDSIDLGIAPDSAEELAKIIRKGLDQADVLVTTGGVSMGELDLLKPVLERALGATIHFGRVLLKPGKPTTFATIPGTDGGRRKLIFALPGNPVSASVTFYLFVLPALRKMAGYSDPILPVVRAELADTIQLDPSRPEFHRAHIAIAPSSGHQGTRLVAYSTGSQRSSRMVSMRGANALLKMPAGTQGRMEVAQGEVVDAVLIGQLG</sequence>
<dbReference type="NCBIfam" id="NF045515">
    <property type="entry name" value="Glp_gephyrin"/>
    <property type="match status" value="1"/>
</dbReference>
<evidence type="ECO:0000256" key="5">
    <source>
        <dbReference type="RuleBase" id="RU365090"/>
    </source>
</evidence>
<dbReference type="OMA" id="ESPYPMI"/>
<dbReference type="InterPro" id="IPR036688">
    <property type="entry name" value="MoeA_C_domain_IV_sf"/>
</dbReference>
<comment type="similarity">
    <text evidence="3">In the C-terminal section; belongs to the MoeA family.</text>
</comment>
<dbReference type="GeneID" id="27685841"/>
<dbReference type="PANTHER" id="PTHR10192">
    <property type="entry name" value="MOLYBDOPTERIN BIOSYNTHESIS PROTEIN"/>
    <property type="match status" value="1"/>
</dbReference>
<dbReference type="Gene3D" id="3.40.980.10">
    <property type="entry name" value="MoaB/Mog-like domain"/>
    <property type="match status" value="2"/>
</dbReference>
<dbReference type="InterPro" id="IPR036425">
    <property type="entry name" value="MoaB/Mog-like_dom_sf"/>
</dbReference>
<dbReference type="EMBL" id="KQ257452">
    <property type="protein sequence ID" value="KND03184.1"/>
    <property type="molecule type" value="Genomic_DNA"/>
</dbReference>
<dbReference type="VEuPathDB" id="FungiDB:SPPG_02243"/>
<dbReference type="OrthoDB" id="4349954at2759"/>
<keyword evidence="9" id="KW-1185">Reference proteome</keyword>
<dbReference type="InParanoid" id="A0A0L0HQT4"/>
<dbReference type="PANTHER" id="PTHR10192:SF5">
    <property type="entry name" value="GEPHYRIN"/>
    <property type="match status" value="1"/>
</dbReference>
<keyword evidence="5" id="KW-0460">Magnesium</keyword>
<dbReference type="SUPFAM" id="SSF53218">
    <property type="entry name" value="Molybdenum cofactor biosynthesis proteins"/>
    <property type="match status" value="2"/>
</dbReference>
<keyword evidence="5" id="KW-0500">Molybdenum</keyword>
<dbReference type="Gene3D" id="3.90.105.10">
    <property type="entry name" value="Molybdopterin biosynthesis moea protein, domain 2"/>
    <property type="match status" value="1"/>
</dbReference>
<comment type="catalytic activity">
    <reaction evidence="5">
        <text>molybdopterin + ATP + H(+) = adenylyl-molybdopterin + diphosphate</text>
        <dbReference type="Rhea" id="RHEA:31331"/>
        <dbReference type="ChEBI" id="CHEBI:15378"/>
        <dbReference type="ChEBI" id="CHEBI:30616"/>
        <dbReference type="ChEBI" id="CHEBI:33019"/>
        <dbReference type="ChEBI" id="CHEBI:58698"/>
        <dbReference type="ChEBI" id="CHEBI:62727"/>
    </reaction>
</comment>
<dbReference type="InterPro" id="IPR036135">
    <property type="entry name" value="MoeA_linker/N_sf"/>
</dbReference>
<feature type="domain" description="MoaB/Mog" evidence="7">
    <location>
        <begin position="413"/>
        <end position="560"/>
    </location>
</feature>
<evidence type="ECO:0000256" key="2">
    <source>
        <dbReference type="ARBA" id="ARBA00007589"/>
    </source>
</evidence>
<dbReference type="CDD" id="cd00886">
    <property type="entry name" value="MogA_MoaB"/>
    <property type="match status" value="1"/>
</dbReference>
<dbReference type="SUPFAM" id="SSF63882">
    <property type="entry name" value="MoeA N-terminal region -like"/>
    <property type="match status" value="1"/>
</dbReference>
<dbReference type="eggNOG" id="KOG2371">
    <property type="taxonomic scope" value="Eukaryota"/>
</dbReference>
<dbReference type="Pfam" id="PF03454">
    <property type="entry name" value="MoeA_C"/>
    <property type="match status" value="1"/>
</dbReference>
<gene>
    <name evidence="8" type="ORF">SPPG_02243</name>
</gene>
<comment type="similarity">
    <text evidence="5">Belongs to the MoeA family.</text>
</comment>
<dbReference type="Pfam" id="PF00994">
    <property type="entry name" value="MoCF_biosynth"/>
    <property type="match status" value="2"/>
</dbReference>
<dbReference type="SUPFAM" id="SSF63867">
    <property type="entry name" value="MoeA C-terminal domain-like"/>
    <property type="match status" value="1"/>
</dbReference>
<comment type="similarity">
    <text evidence="2">In the N-terminal section; belongs to the MoaB/Mog family.</text>
</comment>
<dbReference type="InterPro" id="IPR001453">
    <property type="entry name" value="MoaB/Mog_dom"/>
</dbReference>
<evidence type="ECO:0000259" key="7">
    <source>
        <dbReference type="SMART" id="SM00852"/>
    </source>
</evidence>
<evidence type="ECO:0000256" key="4">
    <source>
        <dbReference type="ARBA" id="ARBA00023150"/>
    </source>
</evidence>
<keyword evidence="5" id="KW-0808">Transferase</keyword>
<dbReference type="AlphaFoldDB" id="A0A0L0HQT4"/>
<dbReference type="GO" id="GO:0005524">
    <property type="term" value="F:ATP binding"/>
    <property type="evidence" value="ECO:0007669"/>
    <property type="project" value="UniProtKB-UniRule"/>
</dbReference>
<dbReference type="GO" id="GO:0046872">
    <property type="term" value="F:metal ion binding"/>
    <property type="evidence" value="ECO:0007669"/>
    <property type="project" value="UniProtKB-UniRule"/>
</dbReference>
<dbReference type="Proteomes" id="UP000053201">
    <property type="component" value="Unassembled WGS sequence"/>
</dbReference>
<comment type="catalytic activity">
    <reaction evidence="5">
        <text>adenylyl-molybdopterin + molybdate = Mo-molybdopterin + AMP + H(+)</text>
        <dbReference type="Rhea" id="RHEA:35047"/>
        <dbReference type="ChEBI" id="CHEBI:15378"/>
        <dbReference type="ChEBI" id="CHEBI:36264"/>
        <dbReference type="ChEBI" id="CHEBI:62727"/>
        <dbReference type="ChEBI" id="CHEBI:71302"/>
        <dbReference type="ChEBI" id="CHEBI:456215"/>
    </reaction>
</comment>
<dbReference type="PROSITE" id="PS01078">
    <property type="entry name" value="MOCF_BIOSYNTHESIS_1"/>
    <property type="match status" value="1"/>
</dbReference>
<dbReference type="FunFam" id="2.170.190.11:FF:000001">
    <property type="entry name" value="Molybdopterin molybdenumtransferase"/>
    <property type="match status" value="1"/>
</dbReference>
<dbReference type="GO" id="GO:0061599">
    <property type="term" value="F:molybdopterin molybdotransferase activity"/>
    <property type="evidence" value="ECO:0007669"/>
    <property type="project" value="UniProtKB-UniRule"/>
</dbReference>
<dbReference type="InterPro" id="IPR005111">
    <property type="entry name" value="MoeA_C_domain_IV"/>
</dbReference>
<dbReference type="CDD" id="cd00887">
    <property type="entry name" value="MoeA"/>
    <property type="match status" value="1"/>
</dbReference>
<keyword evidence="4 5" id="KW-0501">Molybdenum cofactor biosynthesis</keyword>
<dbReference type="GO" id="GO:0061598">
    <property type="term" value="F:molybdopterin adenylyltransferase activity"/>
    <property type="evidence" value="ECO:0007669"/>
    <property type="project" value="UniProtKB-UniRule"/>
</dbReference>
<accession>A0A0L0HQT4</accession>
<keyword evidence="5" id="KW-0479">Metal-binding</keyword>
<feature type="compositionally biased region" description="Basic residues" evidence="6">
    <location>
        <begin position="177"/>
        <end position="195"/>
    </location>
</feature>
<dbReference type="PROSITE" id="PS01079">
    <property type="entry name" value="MOCF_BIOSYNTHESIS_2"/>
    <property type="match status" value="1"/>
</dbReference>
<dbReference type="SMART" id="SM00852">
    <property type="entry name" value="MoCF_biosynth"/>
    <property type="match status" value="2"/>
</dbReference>
<feature type="domain" description="MoaB/Mog" evidence="7">
    <location>
        <begin position="9"/>
        <end position="153"/>
    </location>
</feature>
<dbReference type="NCBIfam" id="TIGR00177">
    <property type="entry name" value="molyb_syn"/>
    <property type="match status" value="2"/>
</dbReference>
<reference evidence="8 9" key="1">
    <citation type="submission" date="2009-08" db="EMBL/GenBank/DDBJ databases">
        <title>The Genome Sequence of Spizellomyces punctatus strain DAOM BR117.</title>
        <authorList>
            <consortium name="The Broad Institute Genome Sequencing Platform"/>
            <person name="Russ C."/>
            <person name="Cuomo C."/>
            <person name="Shea T."/>
            <person name="Young S.K."/>
            <person name="Zeng Q."/>
            <person name="Koehrsen M."/>
            <person name="Haas B."/>
            <person name="Borodovsky M."/>
            <person name="Guigo R."/>
            <person name="Alvarado L."/>
            <person name="Berlin A."/>
            <person name="Bochicchio J."/>
            <person name="Borenstein D."/>
            <person name="Chapman S."/>
            <person name="Chen Z."/>
            <person name="Engels R."/>
            <person name="Freedman E."/>
            <person name="Gellesch M."/>
            <person name="Goldberg J."/>
            <person name="Griggs A."/>
            <person name="Gujja S."/>
            <person name="Heiman D."/>
            <person name="Hepburn T."/>
            <person name="Howarth C."/>
            <person name="Jen D."/>
            <person name="Larson L."/>
            <person name="Lewis B."/>
            <person name="Mehta T."/>
            <person name="Park D."/>
            <person name="Pearson M."/>
            <person name="Roberts A."/>
            <person name="Saif S."/>
            <person name="Shenoy N."/>
            <person name="Sisk P."/>
            <person name="Stolte C."/>
            <person name="Sykes S."/>
            <person name="Thomson T."/>
            <person name="Walk T."/>
            <person name="White J."/>
            <person name="Yandava C."/>
            <person name="Burger G."/>
            <person name="Gray M.W."/>
            <person name="Holland P.W.H."/>
            <person name="King N."/>
            <person name="Lang F.B.F."/>
            <person name="Roger A.J."/>
            <person name="Ruiz-Trillo I."/>
            <person name="Lander E."/>
            <person name="Nusbaum C."/>
        </authorList>
    </citation>
    <scope>NUCLEOTIDE SEQUENCE [LARGE SCALE GENOMIC DNA]</scope>
    <source>
        <strain evidence="8 9">DAOM BR117</strain>
    </source>
</reference>
<organism evidence="8 9">
    <name type="scientific">Spizellomyces punctatus (strain DAOM BR117)</name>
    <dbReference type="NCBI Taxonomy" id="645134"/>
    <lineage>
        <taxon>Eukaryota</taxon>
        <taxon>Fungi</taxon>
        <taxon>Fungi incertae sedis</taxon>
        <taxon>Chytridiomycota</taxon>
        <taxon>Chytridiomycota incertae sedis</taxon>
        <taxon>Chytridiomycetes</taxon>
        <taxon>Spizellomycetales</taxon>
        <taxon>Spizellomycetaceae</taxon>
        <taxon>Spizellomyces</taxon>
    </lineage>
</organism>
<evidence type="ECO:0000313" key="8">
    <source>
        <dbReference type="EMBL" id="KND03184.1"/>
    </source>
</evidence>
<feature type="region of interest" description="Disordered" evidence="6">
    <location>
        <begin position="170"/>
        <end position="201"/>
    </location>
</feature>
<evidence type="ECO:0000256" key="6">
    <source>
        <dbReference type="SAM" id="MobiDB-lite"/>
    </source>
</evidence>